<reference evidence="1" key="2">
    <citation type="journal article" date="2015" name="Fish Shellfish Immunol.">
        <title>Early steps in the European eel (Anguilla anguilla)-Vibrio vulnificus interaction in the gills: Role of the RtxA13 toxin.</title>
        <authorList>
            <person name="Callol A."/>
            <person name="Pajuelo D."/>
            <person name="Ebbesson L."/>
            <person name="Teles M."/>
            <person name="MacKenzie S."/>
            <person name="Amaro C."/>
        </authorList>
    </citation>
    <scope>NUCLEOTIDE SEQUENCE</scope>
</reference>
<dbReference type="AlphaFoldDB" id="A0A0E9W5C1"/>
<accession>A0A0E9W5C1</accession>
<evidence type="ECO:0000313" key="1">
    <source>
        <dbReference type="EMBL" id="JAH85562.1"/>
    </source>
</evidence>
<reference evidence="1" key="1">
    <citation type="submission" date="2014-11" db="EMBL/GenBank/DDBJ databases">
        <authorList>
            <person name="Amaro Gonzalez C."/>
        </authorList>
    </citation>
    <scope>NUCLEOTIDE SEQUENCE</scope>
</reference>
<protein>
    <submittedName>
        <fullName evidence="1">Uncharacterized protein</fullName>
    </submittedName>
</protein>
<organism evidence="1">
    <name type="scientific">Anguilla anguilla</name>
    <name type="common">European freshwater eel</name>
    <name type="synonym">Muraena anguilla</name>
    <dbReference type="NCBI Taxonomy" id="7936"/>
    <lineage>
        <taxon>Eukaryota</taxon>
        <taxon>Metazoa</taxon>
        <taxon>Chordata</taxon>
        <taxon>Craniata</taxon>
        <taxon>Vertebrata</taxon>
        <taxon>Euteleostomi</taxon>
        <taxon>Actinopterygii</taxon>
        <taxon>Neopterygii</taxon>
        <taxon>Teleostei</taxon>
        <taxon>Anguilliformes</taxon>
        <taxon>Anguillidae</taxon>
        <taxon>Anguilla</taxon>
    </lineage>
</organism>
<sequence>MKMISLGCKTAELKHVLSFRRQVFMFLNSCHLV</sequence>
<proteinExistence type="predicted"/>
<name>A0A0E9W5C1_ANGAN</name>
<dbReference type="EMBL" id="GBXM01023015">
    <property type="protein sequence ID" value="JAH85562.1"/>
    <property type="molecule type" value="Transcribed_RNA"/>
</dbReference>